<sequence length="48" mass="5498">MSEYTIGSMVSEQIRAIYKISNELENMFPGRHFTPDGHMVGSWRGFSC</sequence>
<comment type="caution">
    <text evidence="2">The sequence shown here is derived from an EMBL/GenBank/DDBJ whole genome shotgun (WGS) entry which is preliminary data.</text>
</comment>
<gene>
    <name evidence="2" type="ORF">SDC9_57893</name>
</gene>
<proteinExistence type="predicted"/>
<dbReference type="AlphaFoldDB" id="A0A644X6I1"/>
<organism evidence="2">
    <name type="scientific">bioreactor metagenome</name>
    <dbReference type="NCBI Taxonomy" id="1076179"/>
    <lineage>
        <taxon>unclassified sequences</taxon>
        <taxon>metagenomes</taxon>
        <taxon>ecological metagenomes</taxon>
    </lineage>
</organism>
<feature type="domain" description="DUF6998" evidence="1">
    <location>
        <begin position="16"/>
        <end position="42"/>
    </location>
</feature>
<dbReference type="EMBL" id="VSSQ01001844">
    <property type="protein sequence ID" value="MPM11547.1"/>
    <property type="molecule type" value="Genomic_DNA"/>
</dbReference>
<dbReference type="InterPro" id="IPR054267">
    <property type="entry name" value="DUF6998"/>
</dbReference>
<dbReference type="Pfam" id="PF22522">
    <property type="entry name" value="DUF6998"/>
    <property type="match status" value="1"/>
</dbReference>
<accession>A0A644X6I1</accession>
<evidence type="ECO:0000313" key="2">
    <source>
        <dbReference type="EMBL" id="MPM11547.1"/>
    </source>
</evidence>
<evidence type="ECO:0000259" key="1">
    <source>
        <dbReference type="Pfam" id="PF22522"/>
    </source>
</evidence>
<reference evidence="2" key="1">
    <citation type="submission" date="2019-08" db="EMBL/GenBank/DDBJ databases">
        <authorList>
            <person name="Kucharzyk K."/>
            <person name="Murdoch R.W."/>
            <person name="Higgins S."/>
            <person name="Loffler F."/>
        </authorList>
    </citation>
    <scope>NUCLEOTIDE SEQUENCE</scope>
</reference>
<protein>
    <recommendedName>
        <fullName evidence="1">DUF6998 domain-containing protein</fullName>
    </recommendedName>
</protein>
<name>A0A644X6I1_9ZZZZ</name>